<dbReference type="PANTHER" id="PTHR43877:SF2">
    <property type="entry name" value="AMINOALKYLPHOSPHONATE N-ACETYLTRANSFERASE-RELATED"/>
    <property type="match status" value="1"/>
</dbReference>
<evidence type="ECO:0000256" key="2">
    <source>
        <dbReference type="ARBA" id="ARBA00023315"/>
    </source>
</evidence>
<dbReference type="Gene3D" id="3.40.630.30">
    <property type="match status" value="1"/>
</dbReference>
<evidence type="ECO:0000313" key="4">
    <source>
        <dbReference type="EMBL" id="SDL45155.1"/>
    </source>
</evidence>
<dbReference type="Pfam" id="PF00583">
    <property type="entry name" value="Acetyltransf_1"/>
    <property type="match status" value="1"/>
</dbReference>
<feature type="domain" description="N-acetyltransferase" evidence="3">
    <location>
        <begin position="2"/>
        <end position="151"/>
    </location>
</feature>
<keyword evidence="1 4" id="KW-0808">Transferase</keyword>
<protein>
    <submittedName>
        <fullName evidence="4">Acetyltransferase (GNAT) family protein</fullName>
    </submittedName>
</protein>
<dbReference type="Proteomes" id="UP000199440">
    <property type="component" value="Unassembled WGS sequence"/>
</dbReference>
<dbReference type="InterPro" id="IPR000182">
    <property type="entry name" value="GNAT_dom"/>
</dbReference>
<dbReference type="RefSeq" id="WP_089885564.1">
    <property type="nucleotide sequence ID" value="NZ_FNGV01000001.1"/>
</dbReference>
<dbReference type="PROSITE" id="PS51186">
    <property type="entry name" value="GNAT"/>
    <property type="match status" value="1"/>
</dbReference>
<dbReference type="GO" id="GO:0016747">
    <property type="term" value="F:acyltransferase activity, transferring groups other than amino-acyl groups"/>
    <property type="evidence" value="ECO:0007669"/>
    <property type="project" value="InterPro"/>
</dbReference>
<keyword evidence="5" id="KW-1185">Reference proteome</keyword>
<organism evidence="4 5">
    <name type="scientific">Kriegella aquimaris</name>
    <dbReference type="NCBI Taxonomy" id="192904"/>
    <lineage>
        <taxon>Bacteria</taxon>
        <taxon>Pseudomonadati</taxon>
        <taxon>Bacteroidota</taxon>
        <taxon>Flavobacteriia</taxon>
        <taxon>Flavobacteriales</taxon>
        <taxon>Flavobacteriaceae</taxon>
        <taxon>Kriegella</taxon>
    </lineage>
</organism>
<sequence>MISIERTTSENPNFQQLVVLLDEYLRITDGDEHAFYNQYNNIENLQEVVVAYSENLAVGCGAIKPYDSDTVEIKRMFVLPEARGQGVATKTLSALEQWARELNYKKCILETGKRQPEAIALYSKTGYEVIPNYGQYQGMENSVCFLKQVEM</sequence>
<proteinExistence type="predicted"/>
<dbReference type="CDD" id="cd04301">
    <property type="entry name" value="NAT_SF"/>
    <property type="match status" value="1"/>
</dbReference>
<dbReference type="InterPro" id="IPR016181">
    <property type="entry name" value="Acyl_CoA_acyltransferase"/>
</dbReference>
<keyword evidence="2" id="KW-0012">Acyltransferase</keyword>
<dbReference type="InterPro" id="IPR050832">
    <property type="entry name" value="Bact_Acetyltransf"/>
</dbReference>
<evidence type="ECO:0000256" key="1">
    <source>
        <dbReference type="ARBA" id="ARBA00022679"/>
    </source>
</evidence>
<accession>A0A1G9K714</accession>
<evidence type="ECO:0000259" key="3">
    <source>
        <dbReference type="PROSITE" id="PS51186"/>
    </source>
</evidence>
<dbReference type="STRING" id="192904.SAMN04488514_101858"/>
<dbReference type="SUPFAM" id="SSF55729">
    <property type="entry name" value="Acyl-CoA N-acyltransferases (Nat)"/>
    <property type="match status" value="1"/>
</dbReference>
<gene>
    <name evidence="4" type="ORF">SAMN04488514_101858</name>
</gene>
<dbReference type="PANTHER" id="PTHR43877">
    <property type="entry name" value="AMINOALKYLPHOSPHONATE N-ACETYLTRANSFERASE-RELATED-RELATED"/>
    <property type="match status" value="1"/>
</dbReference>
<evidence type="ECO:0000313" key="5">
    <source>
        <dbReference type="Proteomes" id="UP000199440"/>
    </source>
</evidence>
<reference evidence="4 5" key="1">
    <citation type="submission" date="2016-10" db="EMBL/GenBank/DDBJ databases">
        <authorList>
            <person name="de Groot N.N."/>
        </authorList>
    </citation>
    <scope>NUCLEOTIDE SEQUENCE [LARGE SCALE GENOMIC DNA]</scope>
    <source>
        <strain evidence="4 5">DSM 19886</strain>
    </source>
</reference>
<dbReference type="AlphaFoldDB" id="A0A1G9K714"/>
<name>A0A1G9K714_9FLAO</name>
<dbReference type="OrthoDB" id="9803233at2"/>
<dbReference type="EMBL" id="FNGV01000001">
    <property type="protein sequence ID" value="SDL45155.1"/>
    <property type="molecule type" value="Genomic_DNA"/>
</dbReference>